<feature type="compositionally biased region" description="Acidic residues" evidence="1">
    <location>
        <begin position="423"/>
        <end position="433"/>
    </location>
</feature>
<feature type="region of interest" description="Disordered" evidence="1">
    <location>
        <begin position="390"/>
        <end position="437"/>
    </location>
</feature>
<feature type="region of interest" description="Disordered" evidence="1">
    <location>
        <begin position="1030"/>
        <end position="1085"/>
    </location>
</feature>
<feature type="compositionally biased region" description="Basic and acidic residues" evidence="1">
    <location>
        <begin position="1039"/>
        <end position="1049"/>
    </location>
</feature>
<protein>
    <submittedName>
        <fullName evidence="2">SPTCS-like protein</fullName>
    </submittedName>
</protein>
<dbReference type="Proteomes" id="UP001164746">
    <property type="component" value="Chromosome 3"/>
</dbReference>
<feature type="compositionally biased region" description="Low complexity" evidence="1">
    <location>
        <begin position="395"/>
        <end position="404"/>
    </location>
</feature>
<sequence>MYKNARSHPMMAIVTYDNTAPMITSRMLTLRIHTSVVIDATERPDKMMMLKLIKPDESIFTFFDCLFVLRMAINARTSSLPDDTELQTVSVSHFTGLAVTLIHTGDLIILDLSAYSAILSQRKNELRGSVALQTCEYGDTPWRGKLLHLHGKDVRSRKSPSDVNQISSVSHNMSGKKTVSGFSQGIHAKAQVPNPIATTCVQAPDCVKGYSVETMCVDDHNVSITYMYNDTQMLSRLSSGEHTILSNIPSIPHLVVTGKELVAIVDSDAMDQERLVSESLAGLEVEMEDELPRFGYLESLNQLEPALKLMLESVRSSLKDKNSQTFGKQVLDAKMEFMYELFLDGLVVLEGATDEAQRKDILQATEKVQHHIEEMRKYVRLMEESVKMGGKEDSVSVGSSTSASLMERRITPGDRDTGLGDMDMTDAADEGSEESSSMYRAWDKMDTMTVIEDGIVKNKMPELQQYFLQRENHELADYSNLCSQGLQLTLKYIKSHDLQKAKQLLTRMGMNVVDQMWHIAMFTLDIDVCMTITECLSEDKSLSEDQIAMVTFLKEVNKLYPSRNFHQQQDLYPHIKDWCKNSDSHQVQRLKSLVQHASEFDLISPCGALGDDKAGDEHRTPECYNEILLAWIQHLDTNTKDLIRLDVQMNNQVSRCMYESSLENSAVVWGDELSSVGEMLKGNHPLPALATLMYSPHKLNQPVLSIATPAKRKVSCALRALEKYSELEPVEHQSYFLFHHFKMKLYESKKLTRETIVQDQTGKELKAMDDNIRTLLLVGGYSESPYVRKRIQQEFPNLQTVIVEDGRLAVMKGAVMMGLKPRNIIQRRARFTYGFEIDLLFKEGEHPEKLKRKRDGLTLCAGVFDKLIKQGQLLQHQQEFSREFYETFKQPERKQLWGCVSLWRSPKRDPRYCYLEEDICVVAGVIRVPPPPGGWPDVVQWVDKLIVGETEFTMKVFIKETVDLLLQCIERGGRSAMELKMALEAAILAGITRDRLNLYLSSLLYKFKSSHLQEHLRYVLVNADLRSLQSEGHSTSSKKRQDAGRDKRLNLYSKIDSATTSDDEDNREFRTDKEMDDGEAGGESV</sequence>
<accession>A0ABY7DLD8</accession>
<reference evidence="2" key="1">
    <citation type="submission" date="2022-11" db="EMBL/GenBank/DDBJ databases">
        <title>Centuries of genome instability and evolution in soft-shell clam transmissible cancer (bioRxiv).</title>
        <authorList>
            <person name="Hart S.F.M."/>
            <person name="Yonemitsu M.A."/>
            <person name="Giersch R.M."/>
            <person name="Beal B.F."/>
            <person name="Arriagada G."/>
            <person name="Davis B.W."/>
            <person name="Ostrander E.A."/>
            <person name="Goff S.P."/>
            <person name="Metzger M.J."/>
        </authorList>
    </citation>
    <scope>NUCLEOTIDE SEQUENCE</scope>
    <source>
        <strain evidence="2">MELC-2E11</strain>
        <tissue evidence="2">Siphon/mantle</tissue>
    </source>
</reference>
<dbReference type="SUPFAM" id="SSF53067">
    <property type="entry name" value="Actin-like ATPase domain"/>
    <property type="match status" value="1"/>
</dbReference>
<proteinExistence type="predicted"/>
<keyword evidence="3" id="KW-1185">Reference proteome</keyword>
<name>A0ABY7DLD8_MYAAR</name>
<evidence type="ECO:0000313" key="3">
    <source>
        <dbReference type="Proteomes" id="UP001164746"/>
    </source>
</evidence>
<organism evidence="2 3">
    <name type="scientific">Mya arenaria</name>
    <name type="common">Soft-shell clam</name>
    <dbReference type="NCBI Taxonomy" id="6604"/>
    <lineage>
        <taxon>Eukaryota</taxon>
        <taxon>Metazoa</taxon>
        <taxon>Spiralia</taxon>
        <taxon>Lophotrochozoa</taxon>
        <taxon>Mollusca</taxon>
        <taxon>Bivalvia</taxon>
        <taxon>Autobranchia</taxon>
        <taxon>Heteroconchia</taxon>
        <taxon>Euheterodonta</taxon>
        <taxon>Imparidentia</taxon>
        <taxon>Neoheterodontei</taxon>
        <taxon>Myida</taxon>
        <taxon>Myoidea</taxon>
        <taxon>Myidae</taxon>
        <taxon>Mya</taxon>
    </lineage>
</organism>
<dbReference type="PANTHER" id="PTHR14187:SF5">
    <property type="entry name" value="HEAT SHOCK 70 KDA PROTEIN 12A"/>
    <property type="match status" value="1"/>
</dbReference>
<feature type="compositionally biased region" description="Acidic residues" evidence="1">
    <location>
        <begin position="1074"/>
        <end position="1085"/>
    </location>
</feature>
<evidence type="ECO:0000313" key="2">
    <source>
        <dbReference type="EMBL" id="WAQ97766.1"/>
    </source>
</evidence>
<gene>
    <name evidence="2" type="ORF">MAR_022139</name>
</gene>
<feature type="compositionally biased region" description="Basic and acidic residues" evidence="1">
    <location>
        <begin position="406"/>
        <end position="418"/>
    </location>
</feature>
<dbReference type="PANTHER" id="PTHR14187">
    <property type="entry name" value="ALPHA KINASE/ELONGATION FACTOR 2 KINASE"/>
    <property type="match status" value="1"/>
</dbReference>
<evidence type="ECO:0000256" key="1">
    <source>
        <dbReference type="SAM" id="MobiDB-lite"/>
    </source>
</evidence>
<dbReference type="InterPro" id="IPR043129">
    <property type="entry name" value="ATPase_NBD"/>
</dbReference>
<dbReference type="EMBL" id="CP111014">
    <property type="protein sequence ID" value="WAQ97766.1"/>
    <property type="molecule type" value="Genomic_DNA"/>
</dbReference>